<comment type="caution">
    <text evidence="3">The sequence shown here is derived from an EMBL/GenBank/DDBJ whole genome shotgun (WGS) entry which is preliminary data.</text>
</comment>
<dbReference type="GO" id="GO:0006508">
    <property type="term" value="P:proteolysis"/>
    <property type="evidence" value="ECO:0007669"/>
    <property type="project" value="InterPro"/>
</dbReference>
<dbReference type="Pfam" id="PF00326">
    <property type="entry name" value="Peptidase_S9"/>
    <property type="match status" value="1"/>
</dbReference>
<accession>A0A246JCY0</accession>
<gene>
    <name evidence="3" type="ORF">CDN99_13840</name>
</gene>
<dbReference type="PANTHER" id="PTHR42776:SF27">
    <property type="entry name" value="DIPEPTIDYL PEPTIDASE FAMILY MEMBER 6"/>
    <property type="match status" value="1"/>
</dbReference>
<dbReference type="PROSITE" id="PS51318">
    <property type="entry name" value="TAT"/>
    <property type="match status" value="1"/>
</dbReference>
<dbReference type="SUPFAM" id="SSF53474">
    <property type="entry name" value="alpha/beta-Hydrolases"/>
    <property type="match status" value="1"/>
</dbReference>
<dbReference type="InterPro" id="IPR029058">
    <property type="entry name" value="AB_hydrolase_fold"/>
</dbReference>
<dbReference type="Proteomes" id="UP000197468">
    <property type="component" value="Unassembled WGS sequence"/>
</dbReference>
<evidence type="ECO:0000313" key="3">
    <source>
        <dbReference type="EMBL" id="OWQ90428.1"/>
    </source>
</evidence>
<keyword evidence="4" id="KW-1185">Reference proteome</keyword>
<proteinExistence type="predicted"/>
<dbReference type="AlphaFoldDB" id="A0A246JCY0"/>
<protein>
    <recommendedName>
        <fullName evidence="2">Peptidase S9 prolyl oligopeptidase catalytic domain-containing protein</fullName>
    </recommendedName>
</protein>
<organism evidence="3 4">
    <name type="scientific">Roseateles aquatilis</name>
    <dbReference type="NCBI Taxonomy" id="431061"/>
    <lineage>
        <taxon>Bacteria</taxon>
        <taxon>Pseudomonadati</taxon>
        <taxon>Pseudomonadota</taxon>
        <taxon>Betaproteobacteria</taxon>
        <taxon>Burkholderiales</taxon>
        <taxon>Sphaerotilaceae</taxon>
        <taxon>Roseateles</taxon>
    </lineage>
</organism>
<dbReference type="RefSeq" id="WP_088385449.1">
    <property type="nucleotide sequence ID" value="NZ_NIOF01000005.1"/>
</dbReference>
<dbReference type="PANTHER" id="PTHR42776">
    <property type="entry name" value="SERINE PEPTIDASE S9 FAMILY MEMBER"/>
    <property type="match status" value="1"/>
</dbReference>
<name>A0A246JCY0_9BURK</name>
<dbReference type="InterPro" id="IPR006311">
    <property type="entry name" value="TAT_signal"/>
</dbReference>
<keyword evidence="1" id="KW-0378">Hydrolase</keyword>
<dbReference type="Gene3D" id="3.40.50.1820">
    <property type="entry name" value="alpha/beta hydrolase"/>
    <property type="match status" value="1"/>
</dbReference>
<dbReference type="GO" id="GO:0004252">
    <property type="term" value="F:serine-type endopeptidase activity"/>
    <property type="evidence" value="ECO:0007669"/>
    <property type="project" value="TreeGrafter"/>
</dbReference>
<dbReference type="InterPro" id="IPR001375">
    <property type="entry name" value="Peptidase_S9_cat"/>
</dbReference>
<dbReference type="OrthoDB" id="4269629at2"/>
<feature type="domain" description="Peptidase S9 prolyl oligopeptidase catalytic" evidence="2">
    <location>
        <begin position="447"/>
        <end position="658"/>
    </location>
</feature>
<dbReference type="SUPFAM" id="SSF82171">
    <property type="entry name" value="DPP6 N-terminal domain-like"/>
    <property type="match status" value="1"/>
</dbReference>
<evidence type="ECO:0000256" key="1">
    <source>
        <dbReference type="ARBA" id="ARBA00022801"/>
    </source>
</evidence>
<evidence type="ECO:0000259" key="2">
    <source>
        <dbReference type="Pfam" id="PF00326"/>
    </source>
</evidence>
<evidence type="ECO:0000313" key="4">
    <source>
        <dbReference type="Proteomes" id="UP000197468"/>
    </source>
</evidence>
<sequence length="670" mass="74220">MPIEPFTWPSAIAWHRRRWLQAAAAAAALPASSLLSVRAEEPAAASTPASTPASDPANDRLKPWLERPAMTQAALSPDGKVLAAIGHGGGIPVAYVLDLATQKVTPISPTGTRAGRWLMQGYYPEDVRWIGADLLVLRMSNGQSFALSPAASRFTALEGRYVDRLADAEDGAERLLVSRNDEIHIVNLRTGARVKEDIDLPDEVICGALDAQGRLRAATTRDASRWTGEQTFTQWYRPPGAQAKWQKLETTRDFVPRWLPMRVLSDSETIAVWSRGDRDAYGVFRYDPRQRRFGELMAGHPTDDILSTEGLDAQDLDAVVTGGLKRQVYWFDERWSRLQRSVDAALPGALNRLSGQPDAHVLVHSRSDVDPGRWYTLDVKNLQLTEVGVARPDLEPARMRPMETYRYPARDGLKVPAYLTRPAGDGPAPMVVLIHGGPWARDDWGWDMEVQMLADEGYAVFQPQFRGSTGFGRAYEEAGFRQWGLSMQDDITDGVQQLIDRGVADPARLAIVGGSYGGYAAMWGLVKTPRLYRCGVSFAGISDLADFLTNHWDDDTTAATRLRRRQLVGDPGTARAQLDAVSPIRHAQRIQVPLLLAHGELDKRVLPEQSETMFKAMRRLGKDVEYLPLSRSGHGMFWPSEQRRYYGALLAFLRTHLGPPRAASAASQPA</sequence>
<reference evidence="3 4" key="1">
    <citation type="journal article" date="2008" name="Int. J. Syst. Evol. Microbiol.">
        <title>Description of Roseateles aquatilis sp. nov. and Roseateles terrae sp. nov., in the class Betaproteobacteria, and emended description of the genus Roseateles.</title>
        <authorList>
            <person name="Gomila M."/>
            <person name="Bowien B."/>
            <person name="Falsen E."/>
            <person name="Moore E.R."/>
            <person name="Lalucat J."/>
        </authorList>
    </citation>
    <scope>NUCLEOTIDE SEQUENCE [LARGE SCALE GENOMIC DNA]</scope>
    <source>
        <strain evidence="3 4">CCUG 48205</strain>
    </source>
</reference>
<dbReference type="EMBL" id="NIOF01000005">
    <property type="protein sequence ID" value="OWQ90428.1"/>
    <property type="molecule type" value="Genomic_DNA"/>
</dbReference>